<keyword evidence="5" id="KW-1185">Reference proteome</keyword>
<feature type="modified residue" description="4-aspartylphosphate" evidence="2">
    <location>
        <position position="59"/>
    </location>
</feature>
<sequence>MLNQLKSPDLKILVIEDNKDILEIINIILSDDGYEVVSHRDGSCIDHLKDINPGLIITDELLPGTKGSELCHRLKESEEFKHIPVVLMSASQALENIAIKCRADAYMAKPFDMDALTELVKDLLSKQQSDSVFEV</sequence>
<dbReference type="InterPro" id="IPR001789">
    <property type="entry name" value="Sig_transdc_resp-reg_receiver"/>
</dbReference>
<protein>
    <recommendedName>
        <fullName evidence="3">Response regulatory domain-containing protein</fullName>
    </recommendedName>
</protein>
<dbReference type="SMART" id="SM00448">
    <property type="entry name" value="REC"/>
    <property type="match status" value="1"/>
</dbReference>
<evidence type="ECO:0000313" key="5">
    <source>
        <dbReference type="Proteomes" id="UP000186720"/>
    </source>
</evidence>
<feature type="domain" description="Response regulatory" evidence="3">
    <location>
        <begin position="11"/>
        <end position="124"/>
    </location>
</feature>
<evidence type="ECO:0000256" key="1">
    <source>
        <dbReference type="ARBA" id="ARBA00022553"/>
    </source>
</evidence>
<organism evidence="4 5">
    <name type="scientific">Mucilaginibacter polytrichastri</name>
    <dbReference type="NCBI Taxonomy" id="1302689"/>
    <lineage>
        <taxon>Bacteria</taxon>
        <taxon>Pseudomonadati</taxon>
        <taxon>Bacteroidota</taxon>
        <taxon>Sphingobacteriia</taxon>
        <taxon>Sphingobacteriales</taxon>
        <taxon>Sphingobacteriaceae</taxon>
        <taxon>Mucilaginibacter</taxon>
    </lineage>
</organism>
<dbReference type="GO" id="GO:0000160">
    <property type="term" value="P:phosphorelay signal transduction system"/>
    <property type="evidence" value="ECO:0007669"/>
    <property type="project" value="InterPro"/>
</dbReference>
<evidence type="ECO:0000259" key="3">
    <source>
        <dbReference type="PROSITE" id="PS50110"/>
    </source>
</evidence>
<comment type="caution">
    <text evidence="4">The sequence shown here is derived from an EMBL/GenBank/DDBJ whole genome shotgun (WGS) entry which is preliminary data.</text>
</comment>
<proteinExistence type="predicted"/>
<dbReference type="Gene3D" id="3.40.50.2300">
    <property type="match status" value="1"/>
</dbReference>
<dbReference type="PROSITE" id="PS50110">
    <property type="entry name" value="RESPONSE_REGULATORY"/>
    <property type="match status" value="1"/>
</dbReference>
<dbReference type="Pfam" id="PF00072">
    <property type="entry name" value="Response_reg"/>
    <property type="match status" value="1"/>
</dbReference>
<dbReference type="PANTHER" id="PTHR44591">
    <property type="entry name" value="STRESS RESPONSE REGULATOR PROTEIN 1"/>
    <property type="match status" value="1"/>
</dbReference>
<dbReference type="STRING" id="1302689.RG47T_0297"/>
<dbReference type="EMBL" id="MPPL01000001">
    <property type="protein sequence ID" value="OKS84860.1"/>
    <property type="molecule type" value="Genomic_DNA"/>
</dbReference>
<dbReference type="InterPro" id="IPR011006">
    <property type="entry name" value="CheY-like_superfamily"/>
</dbReference>
<accession>A0A1Q5ZSW0</accession>
<name>A0A1Q5ZSW0_9SPHI</name>
<dbReference type="CDD" id="cd00156">
    <property type="entry name" value="REC"/>
    <property type="match status" value="1"/>
</dbReference>
<dbReference type="Proteomes" id="UP000186720">
    <property type="component" value="Unassembled WGS sequence"/>
</dbReference>
<gene>
    <name evidence="4" type="ORF">RG47T_0297</name>
</gene>
<dbReference type="InterPro" id="IPR050595">
    <property type="entry name" value="Bact_response_regulator"/>
</dbReference>
<dbReference type="AlphaFoldDB" id="A0A1Q5ZSW0"/>
<evidence type="ECO:0000256" key="2">
    <source>
        <dbReference type="PROSITE-ProRule" id="PRU00169"/>
    </source>
</evidence>
<evidence type="ECO:0000313" key="4">
    <source>
        <dbReference type="EMBL" id="OKS84860.1"/>
    </source>
</evidence>
<dbReference type="PANTHER" id="PTHR44591:SF3">
    <property type="entry name" value="RESPONSE REGULATORY DOMAIN-CONTAINING PROTEIN"/>
    <property type="match status" value="1"/>
</dbReference>
<keyword evidence="1 2" id="KW-0597">Phosphoprotein</keyword>
<reference evidence="4 5" key="1">
    <citation type="submission" date="2016-11" db="EMBL/GenBank/DDBJ databases">
        <title>Whole Genome Sequencing of Mucilaginibacter polytrichastri RG4-7(T) isolated from the moss sample.</title>
        <authorList>
            <person name="Li Y."/>
        </authorList>
    </citation>
    <scope>NUCLEOTIDE SEQUENCE [LARGE SCALE GENOMIC DNA]</scope>
    <source>
        <strain evidence="4 5">RG4-7</strain>
    </source>
</reference>
<dbReference type="SUPFAM" id="SSF52172">
    <property type="entry name" value="CheY-like"/>
    <property type="match status" value="1"/>
</dbReference>